<dbReference type="InterPro" id="IPR011059">
    <property type="entry name" value="Metal-dep_hydrolase_composite"/>
</dbReference>
<dbReference type="SUPFAM" id="SSF51556">
    <property type="entry name" value="Metallo-dependent hydrolases"/>
    <property type="match status" value="1"/>
</dbReference>
<evidence type="ECO:0000313" key="3">
    <source>
        <dbReference type="EMBL" id="KKZ62404.1"/>
    </source>
</evidence>
<dbReference type="PANTHER" id="PTHR11113">
    <property type="entry name" value="N-ACETYLGLUCOSAMINE-6-PHOSPHATE DEACETYLASE"/>
    <property type="match status" value="1"/>
</dbReference>
<evidence type="ECO:0000256" key="2">
    <source>
        <dbReference type="SAM" id="MobiDB-lite"/>
    </source>
</evidence>
<evidence type="ECO:0000313" key="4">
    <source>
        <dbReference type="Proteomes" id="UP000034164"/>
    </source>
</evidence>
<dbReference type="Gene3D" id="2.30.40.10">
    <property type="entry name" value="Urease, subunit C, domain 1"/>
    <property type="match status" value="1"/>
</dbReference>
<evidence type="ECO:0000256" key="1">
    <source>
        <dbReference type="ARBA" id="ARBA00022801"/>
    </source>
</evidence>
<proteinExistence type="predicted"/>
<dbReference type="OrthoDB" id="4204272at2759"/>
<dbReference type="InterPro" id="IPR032466">
    <property type="entry name" value="Metal_Hydrolase"/>
</dbReference>
<dbReference type="VEuPathDB" id="FungiDB:EMCG_03180"/>
<feature type="region of interest" description="Disordered" evidence="2">
    <location>
        <begin position="130"/>
        <end position="176"/>
    </location>
</feature>
<feature type="compositionally biased region" description="Low complexity" evidence="2">
    <location>
        <begin position="160"/>
        <end position="176"/>
    </location>
</feature>
<accession>A0A0G2J0J9</accession>
<name>A0A0G2J0J9_9EURO</name>
<comment type="caution">
    <text evidence="3">The sequence shown here is derived from an EMBL/GenBank/DDBJ whole genome shotgun (WGS) entry which is preliminary data.</text>
</comment>
<dbReference type="GO" id="GO:0008448">
    <property type="term" value="F:N-acetylglucosamine-6-phosphate deacetylase activity"/>
    <property type="evidence" value="ECO:0007669"/>
    <property type="project" value="TreeGrafter"/>
</dbReference>
<dbReference type="EMBL" id="LCZI01001107">
    <property type="protein sequence ID" value="KKZ62404.1"/>
    <property type="molecule type" value="Genomic_DNA"/>
</dbReference>
<dbReference type="PANTHER" id="PTHR11113:SF14">
    <property type="entry name" value="N-ACETYLGLUCOSAMINE-6-PHOSPHATE DEACETYLASE"/>
    <property type="match status" value="1"/>
</dbReference>
<gene>
    <name evidence="3" type="ORF">EMCG_03180</name>
</gene>
<dbReference type="GO" id="GO:0006046">
    <property type="term" value="P:N-acetylglucosamine catabolic process"/>
    <property type="evidence" value="ECO:0007669"/>
    <property type="project" value="TreeGrafter"/>
</dbReference>
<reference evidence="4" key="1">
    <citation type="journal article" date="2015" name="PLoS Genet.">
        <title>The dynamic genome and transcriptome of the human fungal pathogen Blastomyces and close relative Emmonsia.</title>
        <authorList>
            <person name="Munoz J.F."/>
            <person name="Gauthier G.M."/>
            <person name="Desjardins C.A."/>
            <person name="Gallo J.E."/>
            <person name="Holder J."/>
            <person name="Sullivan T.D."/>
            <person name="Marty A.J."/>
            <person name="Carmen J.C."/>
            <person name="Chen Z."/>
            <person name="Ding L."/>
            <person name="Gujja S."/>
            <person name="Magrini V."/>
            <person name="Misas E."/>
            <person name="Mitreva M."/>
            <person name="Priest M."/>
            <person name="Saif S."/>
            <person name="Whiston E.A."/>
            <person name="Young S."/>
            <person name="Zeng Q."/>
            <person name="Goldman W.E."/>
            <person name="Mardis E.R."/>
            <person name="Taylor J.W."/>
            <person name="McEwen J.G."/>
            <person name="Clay O.K."/>
            <person name="Klein B.S."/>
            <person name="Cuomo C.A."/>
        </authorList>
    </citation>
    <scope>NUCLEOTIDE SEQUENCE [LARGE SCALE GENOMIC DNA]</scope>
    <source>
        <strain evidence="4">UAMH 3008</strain>
    </source>
</reference>
<protein>
    <submittedName>
        <fullName evidence="3">N-acetylglucosamine-6-phosphate deacetylase</fullName>
    </submittedName>
</protein>
<dbReference type="AlphaFoldDB" id="A0A0G2J0J9"/>
<sequence>MPSIAQPPQSPLLPRITKFTNCRIPQNGQLIEQDLWVDSSSGKILQDQQAFYEFQLCPDQTVDLGGRVLAPGFIDVQLNGARGFDFSVPQPTKQDYDAGFRKVNQALVRTGVTSYLPTVTSQESWVYKQVHPADPAAQRTERNLSARTSKGPSSAPGKMASTATGSSSPPTQASRT</sequence>
<dbReference type="Gene3D" id="3.20.20.140">
    <property type="entry name" value="Metal-dependent hydrolases"/>
    <property type="match status" value="1"/>
</dbReference>
<organism evidence="3 4">
    <name type="scientific">[Emmonsia] crescens</name>
    <dbReference type="NCBI Taxonomy" id="73230"/>
    <lineage>
        <taxon>Eukaryota</taxon>
        <taxon>Fungi</taxon>
        <taxon>Dikarya</taxon>
        <taxon>Ascomycota</taxon>
        <taxon>Pezizomycotina</taxon>
        <taxon>Eurotiomycetes</taxon>
        <taxon>Eurotiomycetidae</taxon>
        <taxon>Onygenales</taxon>
        <taxon>Ajellomycetaceae</taxon>
        <taxon>Emergomyces</taxon>
    </lineage>
</organism>
<dbReference type="Proteomes" id="UP000034164">
    <property type="component" value="Unassembled WGS sequence"/>
</dbReference>
<keyword evidence="1" id="KW-0378">Hydrolase</keyword>